<accession>A0A2D2DQ11</accession>
<keyword evidence="2" id="KW-1185">Reference proteome</keyword>
<dbReference type="KEGG" id="mass:CR152_23030"/>
<dbReference type="Proteomes" id="UP000229897">
    <property type="component" value="Chromosome"/>
</dbReference>
<dbReference type="OrthoDB" id="513854at2"/>
<name>A0A2D2DQ11_9BURK</name>
<sequence>MTVALVVTRPDTEPWWQWFTVAIAVEEVYRRDWMPGADATAAVWLPLFQAGCPVEGKDFPAVTMELLTLRAWALTQPFDEARREAIIGRIDSLIDALGELLAGTGGEVEVFIGQEKGGIRISMPPFTFQARASARAYQQVRLGPVGTPKFWEKVV</sequence>
<dbReference type="EMBL" id="CP024608">
    <property type="protein sequence ID" value="ATQ77068.1"/>
    <property type="molecule type" value="Genomic_DNA"/>
</dbReference>
<protein>
    <submittedName>
        <fullName evidence="1">Uncharacterized protein</fullName>
    </submittedName>
</protein>
<dbReference type="AlphaFoldDB" id="A0A2D2DQ11"/>
<proteinExistence type="predicted"/>
<evidence type="ECO:0000313" key="1">
    <source>
        <dbReference type="EMBL" id="ATQ77068.1"/>
    </source>
</evidence>
<reference evidence="1" key="1">
    <citation type="submission" date="2017-10" db="EMBL/GenBank/DDBJ databases">
        <title>Massilia psychrophilum sp. nov., a novel purple-pigmented bacterium isolated from Tianshan glacier, Xinjiang Municipality, China.</title>
        <authorList>
            <person name="Wang H."/>
        </authorList>
    </citation>
    <scope>NUCLEOTIDE SEQUENCE [LARGE SCALE GENOMIC DNA]</scope>
    <source>
        <strain evidence="1">B2</strain>
    </source>
</reference>
<evidence type="ECO:0000313" key="2">
    <source>
        <dbReference type="Proteomes" id="UP000229897"/>
    </source>
</evidence>
<organism evidence="1 2">
    <name type="scientific">Massilia violaceinigra</name>
    <dbReference type="NCBI Taxonomy" id="2045208"/>
    <lineage>
        <taxon>Bacteria</taxon>
        <taxon>Pseudomonadati</taxon>
        <taxon>Pseudomonadota</taxon>
        <taxon>Betaproteobacteria</taxon>
        <taxon>Burkholderiales</taxon>
        <taxon>Oxalobacteraceae</taxon>
        <taxon>Telluria group</taxon>
        <taxon>Massilia</taxon>
    </lineage>
</organism>
<gene>
    <name evidence="1" type="ORF">CR152_23030</name>
</gene>
<dbReference type="RefSeq" id="WP_099878899.1">
    <property type="nucleotide sequence ID" value="NZ_CP024608.1"/>
</dbReference>